<dbReference type="PANTHER" id="PTHR31149:SF10">
    <property type="entry name" value="OS05G0100900 PROTEIN"/>
    <property type="match status" value="1"/>
</dbReference>
<feature type="region of interest" description="Disordered" evidence="1">
    <location>
        <begin position="413"/>
        <end position="473"/>
    </location>
</feature>
<reference evidence="2" key="2">
    <citation type="journal article" date="2024" name="Plant">
        <title>Genomic evolution and insights into agronomic trait innovations of Sesamum species.</title>
        <authorList>
            <person name="Miao H."/>
            <person name="Wang L."/>
            <person name="Qu L."/>
            <person name="Liu H."/>
            <person name="Sun Y."/>
            <person name="Le M."/>
            <person name="Wang Q."/>
            <person name="Wei S."/>
            <person name="Zheng Y."/>
            <person name="Lin W."/>
            <person name="Duan Y."/>
            <person name="Cao H."/>
            <person name="Xiong S."/>
            <person name="Wang X."/>
            <person name="Wei L."/>
            <person name="Li C."/>
            <person name="Ma Q."/>
            <person name="Ju M."/>
            <person name="Zhao R."/>
            <person name="Li G."/>
            <person name="Mu C."/>
            <person name="Tian Q."/>
            <person name="Mei H."/>
            <person name="Zhang T."/>
            <person name="Gao T."/>
            <person name="Zhang H."/>
        </authorList>
    </citation>
    <scope>NUCLEOTIDE SEQUENCE</scope>
    <source>
        <strain evidence="2">K16</strain>
    </source>
</reference>
<keyword evidence="3" id="KW-1185">Reference proteome</keyword>
<evidence type="ECO:0000313" key="2">
    <source>
        <dbReference type="EMBL" id="KAK4397605.1"/>
    </source>
</evidence>
<dbReference type="EMBL" id="JACGWL010000007">
    <property type="protein sequence ID" value="KAK4397605.1"/>
    <property type="molecule type" value="Genomic_DNA"/>
</dbReference>
<gene>
    <name evidence="2" type="ORF">Sango_1236000</name>
</gene>
<dbReference type="AlphaFoldDB" id="A0AAE1WQE6"/>
<evidence type="ECO:0000256" key="1">
    <source>
        <dbReference type="SAM" id="MobiDB-lite"/>
    </source>
</evidence>
<dbReference type="PANTHER" id="PTHR31149">
    <property type="entry name" value="EXPRESSED PROTEIN"/>
    <property type="match status" value="1"/>
</dbReference>
<dbReference type="FunFam" id="2.60.40.2700:FF:000001">
    <property type="entry name" value="Transmembrane protein"/>
    <property type="match status" value="1"/>
</dbReference>
<name>A0AAE1WQE6_9LAMI</name>
<dbReference type="Gene3D" id="2.60.40.2700">
    <property type="match status" value="1"/>
</dbReference>
<comment type="caution">
    <text evidence="2">The sequence shown here is derived from an EMBL/GenBank/DDBJ whole genome shotgun (WGS) entry which is preliminary data.</text>
</comment>
<organism evidence="2 3">
    <name type="scientific">Sesamum angolense</name>
    <dbReference type="NCBI Taxonomy" id="2727404"/>
    <lineage>
        <taxon>Eukaryota</taxon>
        <taxon>Viridiplantae</taxon>
        <taxon>Streptophyta</taxon>
        <taxon>Embryophyta</taxon>
        <taxon>Tracheophyta</taxon>
        <taxon>Spermatophyta</taxon>
        <taxon>Magnoliopsida</taxon>
        <taxon>eudicotyledons</taxon>
        <taxon>Gunneridae</taxon>
        <taxon>Pentapetalae</taxon>
        <taxon>asterids</taxon>
        <taxon>lamiids</taxon>
        <taxon>Lamiales</taxon>
        <taxon>Pedaliaceae</taxon>
        <taxon>Sesamum</taxon>
    </lineage>
</organism>
<sequence length="588" mass="65740">MEEIEEIHACIWSSAQRLSPNNKSGGMNYQNPPLGDRWADNVNEMGRADQIVLHLGNQIGGVGDADINSEHGLPSKVNGSLNMVHGGPVVPDSSGLSQFVSPSINYLLLPGIRKKEIQIRVRYPGRDSISMTEVNNTTVSKQDIAVKVRENEEEILQLKKHLTEFSIKEAQIQNEKYALEKRISYMRLAFDQQQQDLVLAASKAISYRQDIMRRMFVLHMHYSLLFQAAKQERLTFVSSLMPLLAEYSLQPPVADAQSIVSNVKIGVGGSLYKFVQDTKEKELKVLSNLEFCLVLDISGNVLFRHLQEQLLVTEIKNGLELVPQPTYSDGKMPSSDRQTSMVEDILGLPQSGRENLKNFEHDELERHPPLASRNIALDEVPSQLVFSQAEQHTIRNNEGTVGKKVTFGDLVRSSEIDEPENRGHPSDREPSANWNSKASATTTMDDPNSSYSPYLPPVLEEPSSSFSEAADDDPLPAIEGLQISGEAFPGQQLQACGYSINGTTSCNFEWVRHLEDGSFNYVDGAKQPNYLVTADDVETYLAIEVQPLDDRKRKVKRYVNREFDTTYMMAARLGSDWIGSGLFLFASK</sequence>
<evidence type="ECO:0000313" key="3">
    <source>
        <dbReference type="Proteomes" id="UP001289374"/>
    </source>
</evidence>
<dbReference type="Proteomes" id="UP001289374">
    <property type="component" value="Unassembled WGS sequence"/>
</dbReference>
<feature type="compositionally biased region" description="Polar residues" evidence="1">
    <location>
        <begin position="432"/>
        <end position="452"/>
    </location>
</feature>
<dbReference type="GO" id="GO:0005886">
    <property type="term" value="C:plasma membrane"/>
    <property type="evidence" value="ECO:0007669"/>
    <property type="project" value="TreeGrafter"/>
</dbReference>
<feature type="compositionally biased region" description="Basic and acidic residues" evidence="1">
    <location>
        <begin position="413"/>
        <end position="430"/>
    </location>
</feature>
<reference evidence="2" key="1">
    <citation type="submission" date="2020-06" db="EMBL/GenBank/DDBJ databases">
        <authorList>
            <person name="Li T."/>
            <person name="Hu X."/>
            <person name="Zhang T."/>
            <person name="Song X."/>
            <person name="Zhang H."/>
            <person name="Dai N."/>
            <person name="Sheng W."/>
            <person name="Hou X."/>
            <person name="Wei L."/>
        </authorList>
    </citation>
    <scope>NUCLEOTIDE SEQUENCE</scope>
    <source>
        <strain evidence="2">K16</strain>
        <tissue evidence="2">Leaf</tissue>
    </source>
</reference>
<accession>A0AAE1WQE6</accession>
<proteinExistence type="predicted"/>
<protein>
    <submittedName>
        <fullName evidence="2">Uncharacterized protein</fullName>
    </submittedName>
</protein>